<dbReference type="EMBL" id="CP024996">
    <property type="protein sequence ID" value="AYR24501.1"/>
    <property type="molecule type" value="Genomic_DNA"/>
</dbReference>
<dbReference type="InterPro" id="IPR000415">
    <property type="entry name" value="Nitroreductase-like"/>
</dbReference>
<feature type="domain" description="Nitroreductase" evidence="2">
    <location>
        <begin position="41"/>
        <end position="160"/>
    </location>
</feature>
<reference evidence="3 4" key="1">
    <citation type="submission" date="2017-11" db="EMBL/GenBank/DDBJ databases">
        <title>Complete genome sequence of Herbaspirillum rubrisubalbicans DSM 11543.</title>
        <authorList>
            <person name="Chen M."/>
            <person name="An Q."/>
        </authorList>
    </citation>
    <scope>NUCLEOTIDE SEQUENCE [LARGE SCALE GENOMIC DNA]</scope>
    <source>
        <strain evidence="3 4">DSM 11543</strain>
    </source>
</reference>
<feature type="region of interest" description="Disordered" evidence="1">
    <location>
        <begin position="181"/>
        <end position="204"/>
    </location>
</feature>
<dbReference type="Proteomes" id="UP000269199">
    <property type="component" value="Chromosome"/>
</dbReference>
<evidence type="ECO:0000313" key="3">
    <source>
        <dbReference type="EMBL" id="AYR24501.1"/>
    </source>
</evidence>
<dbReference type="GO" id="GO:0016491">
    <property type="term" value="F:oxidoreductase activity"/>
    <property type="evidence" value="ECO:0007669"/>
    <property type="project" value="InterPro"/>
</dbReference>
<sequence>MNPSSPADAPSAASLVRHGVSLDEQLALIFDAALRLRGQDELRRWEFVFVRGSARQLLGRLLVDAARQRAPAAPESTLQAISSNVMQVPLVIALGTDARQQWQLSGAPEASDEAQMLALGAVALNLINSVHALGYGARWAVGAARTADGEHMVSAGLGFRGQVQLAGCLLVGTPGEVGIPGRRRARHPVDCKKASGKSRTAVLD</sequence>
<dbReference type="InterPro" id="IPR029479">
    <property type="entry name" value="Nitroreductase"/>
</dbReference>
<dbReference type="InterPro" id="IPR052530">
    <property type="entry name" value="NAD(P)H_nitroreductase"/>
</dbReference>
<dbReference type="Gene3D" id="3.40.109.10">
    <property type="entry name" value="NADH Oxidase"/>
    <property type="match status" value="1"/>
</dbReference>
<dbReference type="PANTHER" id="PTHR43821:SF1">
    <property type="entry name" value="NAD(P)H NITROREDUCTASE YDJA-RELATED"/>
    <property type="match status" value="1"/>
</dbReference>
<gene>
    <name evidence="3" type="ORF">RC54_11945</name>
</gene>
<evidence type="ECO:0000259" key="2">
    <source>
        <dbReference type="Pfam" id="PF00881"/>
    </source>
</evidence>
<accession>A0AAD0XFS0</accession>
<protein>
    <submittedName>
        <fullName evidence="3">Nitroreductase</fullName>
    </submittedName>
</protein>
<dbReference type="AlphaFoldDB" id="A0AAD0XFS0"/>
<dbReference type="RefSeq" id="WP_082803220.1">
    <property type="nucleotide sequence ID" value="NZ_CP024996.1"/>
</dbReference>
<proteinExistence type="predicted"/>
<name>A0AAD0XFS0_9BURK</name>
<evidence type="ECO:0000313" key="4">
    <source>
        <dbReference type="Proteomes" id="UP000269199"/>
    </source>
</evidence>
<dbReference type="Pfam" id="PF00881">
    <property type="entry name" value="Nitroreductase"/>
    <property type="match status" value="1"/>
</dbReference>
<organism evidence="3 4">
    <name type="scientific">Herbaspirillum rubrisubalbicans</name>
    <dbReference type="NCBI Taxonomy" id="80842"/>
    <lineage>
        <taxon>Bacteria</taxon>
        <taxon>Pseudomonadati</taxon>
        <taxon>Pseudomonadota</taxon>
        <taxon>Betaproteobacteria</taxon>
        <taxon>Burkholderiales</taxon>
        <taxon>Oxalobacteraceae</taxon>
        <taxon>Herbaspirillum</taxon>
    </lineage>
</organism>
<evidence type="ECO:0000256" key="1">
    <source>
        <dbReference type="SAM" id="MobiDB-lite"/>
    </source>
</evidence>
<dbReference type="SUPFAM" id="SSF55469">
    <property type="entry name" value="FMN-dependent nitroreductase-like"/>
    <property type="match status" value="1"/>
</dbReference>
<dbReference type="PANTHER" id="PTHR43821">
    <property type="entry name" value="NAD(P)H NITROREDUCTASE YDJA-RELATED"/>
    <property type="match status" value="1"/>
</dbReference>